<evidence type="ECO:0000313" key="1">
    <source>
        <dbReference type="EMBL" id="QKF53377.1"/>
    </source>
</evidence>
<organism evidence="1 2">
    <name type="scientific">Pseudomonas graminis</name>
    <dbReference type="NCBI Taxonomy" id="158627"/>
    <lineage>
        <taxon>Bacteria</taxon>
        <taxon>Pseudomonadati</taxon>
        <taxon>Pseudomonadota</taxon>
        <taxon>Gammaproteobacteria</taxon>
        <taxon>Pseudomonadales</taxon>
        <taxon>Pseudomonadaceae</taxon>
        <taxon>Pseudomonas</taxon>
    </lineage>
</organism>
<gene>
    <name evidence="1" type="ORF">FX982_04370</name>
</gene>
<protein>
    <recommendedName>
        <fullName evidence="3">DUF4892 domain-containing protein</fullName>
    </recommendedName>
</protein>
<evidence type="ECO:0000313" key="2">
    <source>
        <dbReference type="Proteomes" id="UP000501989"/>
    </source>
</evidence>
<dbReference type="AlphaFoldDB" id="A0A6M8N1U3"/>
<dbReference type="KEGG" id="pgg:FX982_04370"/>
<dbReference type="InterPro" id="IPR032608">
    <property type="entry name" value="DUF4892"/>
</dbReference>
<accession>A0A6M8N1U3</accession>
<reference evidence="2" key="1">
    <citation type="submission" date="2019-12" db="EMBL/GenBank/DDBJ databases">
        <title>Endophytic bacteria associated with Panax ginseng seedlings.</title>
        <authorList>
            <person name="Park J.M."/>
            <person name="Shin R."/>
            <person name="Jo S.H."/>
        </authorList>
    </citation>
    <scope>NUCLEOTIDE SEQUENCE [LARGE SCALE GENOMIC DNA]</scope>
    <source>
        <strain evidence="2">PgKB30</strain>
    </source>
</reference>
<keyword evidence="2" id="KW-1185">Reference proteome</keyword>
<name>A0A6M8N1U3_9PSED</name>
<sequence>MFAARCRGFVLPADYVACGFIRRINPRLADCPVMSASLTFSHAFTRTLALTLLLTGISTVAHAADVPGSQDLPNLPRLEDAEIVDYRPSVELERIYPLGSIRKISGQLRFDGQVSGRGNVTGITYQLPVEHSADEAFTAAREALQQQGAQLLFWCQARDCGESSLWANEVFGNAKLYGADNGQSYLLLRLAAPADNTLVALYGITRGNRRAFLHVEQFQSSTPLGDLLPTSATLLRELKSTGELELPMLTAAPQEPWITLLSRGLNLDSTLRVTLSGDQREAWRQALVAKGVRAARLEAGDRKNPGLTLELIR</sequence>
<evidence type="ECO:0008006" key="3">
    <source>
        <dbReference type="Google" id="ProtNLM"/>
    </source>
</evidence>
<proteinExistence type="predicted"/>
<dbReference type="Pfam" id="PF16234">
    <property type="entry name" value="DUF4892"/>
    <property type="match status" value="1"/>
</dbReference>
<dbReference type="Proteomes" id="UP000501989">
    <property type="component" value="Chromosome"/>
</dbReference>
<dbReference type="EMBL" id="CP053746">
    <property type="protein sequence ID" value="QKF53377.1"/>
    <property type="molecule type" value="Genomic_DNA"/>
</dbReference>